<dbReference type="Proteomes" id="UP000230202">
    <property type="component" value="Unassembled WGS sequence"/>
</dbReference>
<gene>
    <name evidence="2" type="ORF">BHC54_09150</name>
</gene>
<dbReference type="GO" id="GO:0003677">
    <property type="term" value="F:DNA binding"/>
    <property type="evidence" value="ECO:0007669"/>
    <property type="project" value="InterPro"/>
</dbReference>
<proteinExistence type="predicted"/>
<keyword evidence="2" id="KW-0255">Endonuclease</keyword>
<dbReference type="Gene3D" id="3.40.91.80">
    <property type="match status" value="1"/>
</dbReference>
<dbReference type="InterPro" id="IPR011335">
    <property type="entry name" value="Restrct_endonuc-II-like"/>
</dbReference>
<keyword evidence="2" id="KW-0540">Nuclease</keyword>
<dbReference type="GO" id="GO:0009036">
    <property type="term" value="F:type II site-specific deoxyribonuclease activity"/>
    <property type="evidence" value="ECO:0007669"/>
    <property type="project" value="InterPro"/>
</dbReference>
<feature type="domain" description="Restriction endonuclease type II EcoRII C-terminal" evidence="1">
    <location>
        <begin position="36"/>
        <end position="124"/>
    </location>
</feature>
<dbReference type="Pfam" id="PF09019">
    <property type="entry name" value="EcoRII-C"/>
    <property type="match status" value="1"/>
</dbReference>
<dbReference type="InterPro" id="IPR038365">
    <property type="entry name" value="EcoRII_C_sf"/>
</dbReference>
<dbReference type="InterPro" id="IPR015109">
    <property type="entry name" value="Restrct_endonuc_II_EcoRII_C"/>
</dbReference>
<evidence type="ECO:0000313" key="3">
    <source>
        <dbReference type="Proteomes" id="UP000230202"/>
    </source>
</evidence>
<name>A0A2N9X6U2_9NEIS</name>
<dbReference type="AlphaFoldDB" id="A0A2N9X6U2"/>
<sequence length="142" mass="16433">MVYSLYDYFGFAFESQASIGKKSFSKLGLGKVVDSIIPNTDAFSKLRIQTIVGSMKTTLRERWQEVVEEIQRSSLPNIYLLTVDNDISDKKIAQMREHNIVLVVLDSVKRSKKLSTCHNVIDFEYYFSNSIPDVLNYWEQHI</sequence>
<comment type="caution">
    <text evidence="2">The sequence shown here is derived from an EMBL/GenBank/DDBJ whole genome shotgun (WGS) entry which is preliminary data.</text>
</comment>
<dbReference type="GO" id="GO:0009307">
    <property type="term" value="P:DNA restriction-modification system"/>
    <property type="evidence" value="ECO:0007669"/>
    <property type="project" value="InterPro"/>
</dbReference>
<evidence type="ECO:0000313" key="2">
    <source>
        <dbReference type="EMBL" id="PIT38895.1"/>
    </source>
</evidence>
<evidence type="ECO:0000259" key="1">
    <source>
        <dbReference type="Pfam" id="PF09019"/>
    </source>
</evidence>
<dbReference type="SUPFAM" id="SSF52980">
    <property type="entry name" value="Restriction endonuclease-like"/>
    <property type="match status" value="1"/>
</dbReference>
<protein>
    <submittedName>
        <fullName evidence="2">Restriction endonuclease</fullName>
    </submittedName>
</protein>
<keyword evidence="2" id="KW-0378">Hydrolase</keyword>
<reference evidence="2" key="1">
    <citation type="journal article" date="2017" name="MBio">
        <title>Type VI secretion-mediated competition in the bee gut microbiome.</title>
        <authorList>
            <person name="Steele M.I."/>
            <person name="Kwong W.K."/>
            <person name="Powell J.E."/>
            <person name="Whiteley M."/>
            <person name="Moran N.A."/>
        </authorList>
    </citation>
    <scope>NUCLEOTIDE SEQUENCE [LARGE SCALE GENOMIC DNA]</scope>
    <source>
        <strain evidence="2">WkB273</strain>
    </source>
</reference>
<dbReference type="EMBL" id="MEIL01000029">
    <property type="protein sequence ID" value="PIT38895.1"/>
    <property type="molecule type" value="Genomic_DNA"/>
</dbReference>
<organism evidence="2 3">
    <name type="scientific">Snodgrassella alvi</name>
    <dbReference type="NCBI Taxonomy" id="1196083"/>
    <lineage>
        <taxon>Bacteria</taxon>
        <taxon>Pseudomonadati</taxon>
        <taxon>Pseudomonadota</taxon>
        <taxon>Betaproteobacteria</taxon>
        <taxon>Neisseriales</taxon>
        <taxon>Neisseriaceae</taxon>
        <taxon>Snodgrassella</taxon>
    </lineage>
</organism>
<accession>A0A2N9X6U2</accession>
<keyword evidence="3" id="KW-1185">Reference proteome</keyword>